<dbReference type="Proteomes" id="UP000266188">
    <property type="component" value="Unassembled WGS sequence"/>
</dbReference>
<dbReference type="CDD" id="cd07379">
    <property type="entry name" value="MPP_239FB"/>
    <property type="match status" value="1"/>
</dbReference>
<dbReference type="InterPro" id="IPR004843">
    <property type="entry name" value="Calcineurin-like_PHP"/>
</dbReference>
<evidence type="ECO:0000259" key="1">
    <source>
        <dbReference type="Pfam" id="PF00149"/>
    </source>
</evidence>
<dbReference type="SUPFAM" id="SSF56300">
    <property type="entry name" value="Metallo-dependent phosphatases"/>
    <property type="match status" value="1"/>
</dbReference>
<dbReference type="Gene3D" id="3.60.21.10">
    <property type="match status" value="1"/>
</dbReference>
<keyword evidence="3" id="KW-1185">Reference proteome</keyword>
<dbReference type="EMBL" id="MVGC01000029">
    <property type="protein sequence ID" value="RJE26108.1"/>
    <property type="molecule type" value="Genomic_DNA"/>
</dbReference>
<reference evidence="3" key="1">
    <citation type="submission" date="2017-02" db="EMBL/GenBank/DDBJ databases">
        <authorList>
            <person name="Tafer H."/>
            <person name="Lopandic K."/>
        </authorList>
    </citation>
    <scope>NUCLEOTIDE SEQUENCE [LARGE SCALE GENOMIC DNA]</scope>
    <source>
        <strain evidence="3">CBS 366.77</strain>
    </source>
</reference>
<comment type="caution">
    <text evidence="2">The sequence shown here is derived from an EMBL/GenBank/DDBJ whole genome shotgun (WGS) entry which is preliminary data.</text>
</comment>
<proteinExistence type="predicted"/>
<evidence type="ECO:0000313" key="2">
    <source>
        <dbReference type="EMBL" id="RJE26108.1"/>
    </source>
</evidence>
<dbReference type="InterPro" id="IPR029052">
    <property type="entry name" value="Metallo-depent_PP-like"/>
</dbReference>
<organism evidence="2 3">
    <name type="scientific">Aspergillus sclerotialis</name>
    <dbReference type="NCBI Taxonomy" id="2070753"/>
    <lineage>
        <taxon>Eukaryota</taxon>
        <taxon>Fungi</taxon>
        <taxon>Dikarya</taxon>
        <taxon>Ascomycota</taxon>
        <taxon>Pezizomycotina</taxon>
        <taxon>Eurotiomycetes</taxon>
        <taxon>Eurotiomycetidae</taxon>
        <taxon>Eurotiales</taxon>
        <taxon>Aspergillaceae</taxon>
        <taxon>Aspergillus</taxon>
        <taxon>Aspergillus subgen. Polypaecilum</taxon>
    </lineage>
</organism>
<feature type="domain" description="Calcineurin-like phosphoesterase" evidence="1">
    <location>
        <begin position="13"/>
        <end position="191"/>
    </location>
</feature>
<sequence length="301" mass="33412">MNQQIPPADIKTRFLIISDTHGTDFSSKTKPHEYADVAIHCGDLTQHSKLTEYLTTIKALKKLNAPLKLVIAGNHDFTLDIPVFKKLINEAPEPLEPDLVREEFGDYGEARELFEQAKGSGIIFLDEGVHRFTLNSGASLTVYASPYTLGKWWGFQYPPEQGHDFAIGDADVVITRGPPRGIMDLVDGQRKGCSSLFAATARARPRLHCFGRIHEGWGAKLISWRKTVSESPSHMIDTDNGTSVQVQNRVGLEKMGEDVPKTCYRTSHCTSDTNPLEKGARRFSSMLLFSTPIMVLHSCPG</sequence>
<gene>
    <name evidence="2" type="ORF">PHISCL_01551</name>
</gene>
<protein>
    <submittedName>
        <fullName evidence="2">Metallophosphoesterase domain-containing protein</fullName>
    </submittedName>
</protein>
<dbReference type="GO" id="GO:0016787">
    <property type="term" value="F:hydrolase activity"/>
    <property type="evidence" value="ECO:0007669"/>
    <property type="project" value="InterPro"/>
</dbReference>
<dbReference type="InterPro" id="IPR051693">
    <property type="entry name" value="UPF0046_metallophosphoest"/>
</dbReference>
<name>A0A3A2ZSI1_9EURO</name>
<dbReference type="OrthoDB" id="630188at2759"/>
<dbReference type="PANTHER" id="PTHR12905">
    <property type="entry name" value="METALLOPHOSPHOESTERASE"/>
    <property type="match status" value="1"/>
</dbReference>
<accession>A0A3A2ZSI1</accession>
<dbReference type="PANTHER" id="PTHR12905:SF0">
    <property type="entry name" value="CALCINEURIN-LIKE PHOSPHOESTERASE DOMAIN-CONTAINING PROTEIN"/>
    <property type="match status" value="1"/>
</dbReference>
<evidence type="ECO:0000313" key="3">
    <source>
        <dbReference type="Proteomes" id="UP000266188"/>
    </source>
</evidence>
<dbReference type="AlphaFoldDB" id="A0A3A2ZSI1"/>
<dbReference type="Pfam" id="PF00149">
    <property type="entry name" value="Metallophos"/>
    <property type="match status" value="1"/>
</dbReference>